<dbReference type="Gene3D" id="3.40.50.720">
    <property type="entry name" value="NAD(P)-binding Rossmann-like Domain"/>
    <property type="match status" value="1"/>
</dbReference>
<reference evidence="2 4" key="1">
    <citation type="journal article" date="2012" name="Int. J. Syst. Evol. Microbiol.">
        <title>Characterization of Tetragenococcus strains from sugar thick juice reveals a novel species, Tetragenococcus osmophilus sp. nov., and divides Tetragenococcus halophilus into two subspecies, T. halophilus subsp. halophilus subsp. nov. and T. halophilus subsp. flandriensis subsp. nov.</title>
        <authorList>
            <person name="Juste A."/>
            <person name="Van Trappen S."/>
            <person name="Verreth C."/>
            <person name="Cleenwerck I."/>
            <person name="De Vos P."/>
            <person name="Lievens B."/>
            <person name="Willems K.A."/>
        </authorList>
    </citation>
    <scope>NUCLEOTIDE SEQUENCE [LARGE SCALE GENOMIC DNA]</scope>
    <source>
        <strain evidence="2 4">JCM 31126</strain>
    </source>
</reference>
<dbReference type="Proteomes" id="UP001157039">
    <property type="component" value="Unassembled WGS sequence"/>
</dbReference>
<dbReference type="EMBL" id="BSUW01000001">
    <property type="protein sequence ID" value="GMA72289.1"/>
    <property type="molecule type" value="Genomic_DNA"/>
</dbReference>
<dbReference type="InterPro" id="IPR052733">
    <property type="entry name" value="Chloroplast_QOR"/>
</dbReference>
<dbReference type="GO" id="GO:0008270">
    <property type="term" value="F:zinc ion binding"/>
    <property type="evidence" value="ECO:0007669"/>
    <property type="project" value="InterPro"/>
</dbReference>
<dbReference type="InterPro" id="IPR011032">
    <property type="entry name" value="GroES-like_sf"/>
</dbReference>
<dbReference type="KEGG" id="too:C7K38_06535"/>
<dbReference type="GO" id="GO:0016491">
    <property type="term" value="F:oxidoreductase activity"/>
    <property type="evidence" value="ECO:0007669"/>
    <property type="project" value="InterPro"/>
</dbReference>
<evidence type="ECO:0000259" key="1">
    <source>
        <dbReference type="SMART" id="SM00829"/>
    </source>
</evidence>
<dbReference type="AlphaFoldDB" id="A0AA37XM15"/>
<dbReference type="PANTHER" id="PTHR44013">
    <property type="entry name" value="ZINC-TYPE ALCOHOL DEHYDROGENASE-LIKE PROTEIN C16A3.02C"/>
    <property type="match status" value="1"/>
</dbReference>
<dbReference type="Proteomes" id="UP000268310">
    <property type="component" value="Chromosome"/>
</dbReference>
<dbReference type="RefSeq" id="WP_123935643.1">
    <property type="nucleotide sequence ID" value="NZ_BSUW01000001.1"/>
</dbReference>
<feature type="domain" description="Enoyl reductase (ER)" evidence="1">
    <location>
        <begin position="12"/>
        <end position="311"/>
    </location>
</feature>
<dbReference type="Pfam" id="PF13602">
    <property type="entry name" value="ADH_zinc_N_2"/>
    <property type="match status" value="1"/>
</dbReference>
<evidence type="ECO:0000313" key="5">
    <source>
        <dbReference type="Proteomes" id="UP001157039"/>
    </source>
</evidence>
<dbReference type="PROSITE" id="PS01162">
    <property type="entry name" value="QOR_ZETA_CRYSTAL"/>
    <property type="match status" value="1"/>
</dbReference>
<organism evidence="3 5">
    <name type="scientific">Tetragenococcus osmophilus</name>
    <dbReference type="NCBI Taxonomy" id="526944"/>
    <lineage>
        <taxon>Bacteria</taxon>
        <taxon>Bacillati</taxon>
        <taxon>Bacillota</taxon>
        <taxon>Bacilli</taxon>
        <taxon>Lactobacillales</taxon>
        <taxon>Enterococcaceae</taxon>
        <taxon>Tetragenococcus</taxon>
    </lineage>
</organism>
<dbReference type="PANTHER" id="PTHR44013:SF1">
    <property type="entry name" value="ZINC-TYPE ALCOHOL DEHYDROGENASE-LIKE PROTEIN C16A3.02C"/>
    <property type="match status" value="1"/>
</dbReference>
<proteinExistence type="predicted"/>
<sequence length="315" mass="34646">MDTRAVVINQYGGKDQLKESTVSLPKLEENQVLVSVQATSINPIDWKLREGYLQQKYPWDFPIVLGWDVAGVIVDVGQEVTNWQVGDKVFARPQTTRFGTYTDYTIVNENLLVSIPDNTSYKEAAAVPLAGLTAYQVLFDHGELEAGQKVLIHAGSGGVGTFAIQLAKLQGAYVYTTASKKNHELLQSLGADETIDYHTTDFTEVVSQADLVLDALGGSKMQQQSMEVLKPHGYLISLSAIEDPSLAKEKQINAKGIWLDENGEQLQVLADYMKNDQLKSVLATSYPLSQKGIYQAHELSETNHAVGKIVIDNES</sequence>
<dbReference type="Pfam" id="PF08240">
    <property type="entry name" value="ADH_N"/>
    <property type="match status" value="1"/>
</dbReference>
<protein>
    <submittedName>
        <fullName evidence="3">NADPH:quinone reductase</fullName>
    </submittedName>
</protein>
<accession>A0AA37XM15</accession>
<keyword evidence="4" id="KW-1185">Reference proteome</keyword>
<gene>
    <name evidence="2" type="ORF">C7K38_06535</name>
    <name evidence="3" type="ORF">GCM10025885_13380</name>
</gene>
<dbReference type="EMBL" id="CP027783">
    <property type="protein sequence ID" value="AYW48053.1"/>
    <property type="molecule type" value="Genomic_DNA"/>
</dbReference>
<reference evidence="3" key="4">
    <citation type="submission" date="2023-02" db="EMBL/GenBank/DDBJ databases">
        <authorList>
            <person name="Sun Q."/>
            <person name="Mori K."/>
        </authorList>
    </citation>
    <scope>NUCLEOTIDE SEQUENCE</scope>
    <source>
        <strain evidence="3">NBRC 114545</strain>
    </source>
</reference>
<dbReference type="CDD" id="cd05289">
    <property type="entry name" value="MDR_like_2"/>
    <property type="match status" value="1"/>
</dbReference>
<reference evidence="3 5" key="2">
    <citation type="journal article" date="2014" name="Int. J. Syst. Evol. Microbiol.">
        <title>Complete genome sequence of Corynebacterium casei LMG S-19264T (=DSM 44701T), isolated from a smear-ripened cheese.</title>
        <authorList>
            <consortium name="US DOE Joint Genome Institute (JGI-PGF)"/>
            <person name="Walter F."/>
            <person name="Albersmeier A."/>
            <person name="Kalinowski J."/>
            <person name="Ruckert C."/>
        </authorList>
    </citation>
    <scope>NUCLEOTIDE SEQUENCE [LARGE SCALE GENOMIC DNA]</scope>
    <source>
        <strain evidence="3 5">NBRC 114545</strain>
    </source>
</reference>
<evidence type="ECO:0000313" key="4">
    <source>
        <dbReference type="Proteomes" id="UP000268310"/>
    </source>
</evidence>
<reference evidence="2" key="3">
    <citation type="submission" date="2018-03" db="EMBL/GenBank/DDBJ databases">
        <authorList>
            <person name="Jeon C.O."/>
        </authorList>
    </citation>
    <scope>NUCLEOTIDE SEQUENCE</scope>
    <source>
        <strain evidence="2">JCM 31126</strain>
    </source>
</reference>
<dbReference type="InterPro" id="IPR013154">
    <property type="entry name" value="ADH-like_N"/>
</dbReference>
<dbReference type="SUPFAM" id="SSF51735">
    <property type="entry name" value="NAD(P)-binding Rossmann-fold domains"/>
    <property type="match status" value="1"/>
</dbReference>
<name>A0AA37XM15_9ENTE</name>
<dbReference type="InterPro" id="IPR036291">
    <property type="entry name" value="NAD(P)-bd_dom_sf"/>
</dbReference>
<dbReference type="Gene3D" id="3.90.180.10">
    <property type="entry name" value="Medium-chain alcohol dehydrogenases, catalytic domain"/>
    <property type="match status" value="1"/>
</dbReference>
<dbReference type="InterPro" id="IPR020843">
    <property type="entry name" value="ER"/>
</dbReference>
<dbReference type="SMART" id="SM00829">
    <property type="entry name" value="PKS_ER"/>
    <property type="match status" value="1"/>
</dbReference>
<evidence type="ECO:0000313" key="2">
    <source>
        <dbReference type="EMBL" id="AYW48053.1"/>
    </source>
</evidence>
<dbReference type="SUPFAM" id="SSF50129">
    <property type="entry name" value="GroES-like"/>
    <property type="match status" value="1"/>
</dbReference>
<dbReference type="InterPro" id="IPR002364">
    <property type="entry name" value="Quin_OxRdtase/zeta-crystal_CS"/>
</dbReference>
<evidence type="ECO:0000313" key="3">
    <source>
        <dbReference type="EMBL" id="GMA72289.1"/>
    </source>
</evidence>